<dbReference type="InterPro" id="IPR011705">
    <property type="entry name" value="BACK"/>
</dbReference>
<dbReference type="Gene3D" id="3.10.250.10">
    <property type="entry name" value="SRCR-like domain"/>
    <property type="match status" value="1"/>
</dbReference>
<gene>
    <name evidence="6" type="ORF">OYC64_021787</name>
</gene>
<feature type="disulfide bond" evidence="3">
    <location>
        <begin position="106"/>
        <end position="116"/>
    </location>
</feature>
<dbReference type="FunFam" id="3.10.250.10:FF:000001">
    <property type="entry name" value="Lysyl oxidase 4 isoform X1"/>
    <property type="match status" value="1"/>
</dbReference>
<dbReference type="Proteomes" id="UP001619887">
    <property type="component" value="Unassembled WGS sequence"/>
</dbReference>
<protein>
    <recommendedName>
        <fullName evidence="5">SRCR domain-containing protein</fullName>
    </recommendedName>
</protein>
<dbReference type="InterPro" id="IPR001190">
    <property type="entry name" value="SRCR"/>
</dbReference>
<feature type="chain" id="PRO_5044761636" description="SRCR domain-containing protein" evidence="4">
    <location>
        <begin position="21"/>
        <end position="565"/>
    </location>
</feature>
<dbReference type="InterPro" id="IPR036772">
    <property type="entry name" value="SRCR-like_dom_sf"/>
</dbReference>
<evidence type="ECO:0000313" key="7">
    <source>
        <dbReference type="Proteomes" id="UP001619887"/>
    </source>
</evidence>
<evidence type="ECO:0000256" key="4">
    <source>
        <dbReference type="SAM" id="SignalP"/>
    </source>
</evidence>
<dbReference type="SMART" id="SM00875">
    <property type="entry name" value="BACK"/>
    <property type="match status" value="1"/>
</dbReference>
<keyword evidence="2 3" id="KW-1015">Disulfide bond</keyword>
<dbReference type="Gene3D" id="1.25.40.420">
    <property type="match status" value="1"/>
</dbReference>
<feature type="signal peptide" evidence="4">
    <location>
        <begin position="1"/>
        <end position="20"/>
    </location>
</feature>
<evidence type="ECO:0000256" key="2">
    <source>
        <dbReference type="ARBA" id="ARBA00023157"/>
    </source>
</evidence>
<dbReference type="PANTHER" id="PTHR24410:SF16">
    <property type="entry name" value="GALECTIN-3-BINDING PROTEIN"/>
    <property type="match status" value="1"/>
</dbReference>
<organism evidence="6 7">
    <name type="scientific">Pagothenia borchgrevinki</name>
    <name type="common">Bald rockcod</name>
    <name type="synonym">Trematomus borchgrevinki</name>
    <dbReference type="NCBI Taxonomy" id="8213"/>
    <lineage>
        <taxon>Eukaryota</taxon>
        <taxon>Metazoa</taxon>
        <taxon>Chordata</taxon>
        <taxon>Craniata</taxon>
        <taxon>Vertebrata</taxon>
        <taxon>Euteleostomi</taxon>
        <taxon>Actinopterygii</taxon>
        <taxon>Neopterygii</taxon>
        <taxon>Teleostei</taxon>
        <taxon>Neoteleostei</taxon>
        <taxon>Acanthomorphata</taxon>
        <taxon>Eupercaria</taxon>
        <taxon>Perciformes</taxon>
        <taxon>Notothenioidei</taxon>
        <taxon>Nototheniidae</taxon>
        <taxon>Pagothenia</taxon>
    </lineage>
</organism>
<name>A0ABD2G346_PAGBO</name>
<dbReference type="InterPro" id="IPR051481">
    <property type="entry name" value="BTB-POZ/Galectin-3-binding"/>
</dbReference>
<keyword evidence="7" id="KW-1185">Reference proteome</keyword>
<keyword evidence="1 4" id="KW-0732">Signal</keyword>
<dbReference type="Pfam" id="PF00530">
    <property type="entry name" value="SRCR"/>
    <property type="match status" value="1"/>
</dbReference>
<feature type="disulfide bond" evidence="3">
    <location>
        <begin position="75"/>
        <end position="136"/>
    </location>
</feature>
<evidence type="ECO:0000256" key="3">
    <source>
        <dbReference type="PROSITE-ProRule" id="PRU00196"/>
    </source>
</evidence>
<evidence type="ECO:0000313" key="6">
    <source>
        <dbReference type="EMBL" id="KAL3047673.1"/>
    </source>
</evidence>
<reference evidence="6 7" key="1">
    <citation type="journal article" date="2022" name="G3 (Bethesda)">
        <title>Evaluating Illumina-, Nanopore-, and PacBio-based genome assembly strategies with the bald notothen, Trematomus borchgrevinki.</title>
        <authorList>
            <person name="Rayamajhi N."/>
            <person name="Cheng C.C."/>
            <person name="Catchen J.M."/>
        </authorList>
    </citation>
    <scope>NUCLEOTIDE SEQUENCE [LARGE SCALE GENOMIC DNA]</scope>
    <source>
        <strain evidence="6">AGRC-2024</strain>
    </source>
</reference>
<dbReference type="Gene3D" id="3.30.710.10">
    <property type="entry name" value="Potassium Channel Kv1.1, Chain A"/>
    <property type="match status" value="1"/>
</dbReference>
<dbReference type="InterPro" id="IPR011333">
    <property type="entry name" value="SKP1/BTB/POZ_sf"/>
</dbReference>
<reference evidence="6 7" key="2">
    <citation type="journal article" date="2024" name="G3 (Bethesda)">
        <title>The genome of the cryopelagic Antarctic bald notothen, Trematomus borchgrevinki.</title>
        <authorList>
            <person name="Rayamajhi N."/>
            <person name="Rivera-Colon A.G."/>
            <person name="Minhas B.F."/>
            <person name="Cheng C.C."/>
            <person name="Catchen J.M."/>
        </authorList>
    </citation>
    <scope>NUCLEOTIDE SEQUENCE [LARGE SCALE GENOMIC DNA]</scope>
    <source>
        <strain evidence="6">AGRC-2024</strain>
    </source>
</reference>
<dbReference type="SUPFAM" id="SSF54695">
    <property type="entry name" value="POZ domain"/>
    <property type="match status" value="1"/>
</dbReference>
<sequence>MKENTLLLFCFLSLSVSLSAGTLWPKIYKKGQEEGSIRLVGGQDNADGRVEIFLKGIWGTVCNSYWDINDAHVVCRQLHFPGAIEALTTPHFGSGEGTVLLNNVLCDGSETSLLQCKSVDGSFSHCGPSRHAGVRCQKEQINSNLSPEYDLDHSTSLSHQLGQLFDSRRDCDVNIPVLVHNNTSETICAHSLILSLNSQQDFRHLSIDTTSNCSEHAKTFIRYFYTKKIKFTRSTAPCILRMAQDWGLTEVQNEVANISRLFLTEDPTFQSQKSFYEYAVHIGDEALQEACIRYLAWNCEALIQSPAWTNLSFALVKALLSRSDLVVPNENVILNGVERWAAAKGNPTIPEVLLKLLRFPLIQAEDLYKLNGSQYDAMKQKGYYFNTLSLKTLLPDLKKDKEFYTPRIYTDNPWSTTFNHHKVNIYKDFGFFNRHGVSLNSLTIKIRSPIHNSHLFTSNIMLWKTRVYISHAECSRDGVTCPTLPAVSVKIEENQNVPQRLQGKFQYSNKLIVLCEGTYVIQVLEFPDGDGENFVSVPRSADQVYPCRSDQFSYQVVIRPYYVTD</sequence>
<dbReference type="SMART" id="SM00202">
    <property type="entry name" value="SR"/>
    <property type="match status" value="1"/>
</dbReference>
<dbReference type="Pfam" id="PF07707">
    <property type="entry name" value="BACK"/>
    <property type="match status" value="1"/>
</dbReference>
<dbReference type="AlphaFoldDB" id="A0ABD2G346"/>
<comment type="caution">
    <text evidence="6">The sequence shown here is derived from an EMBL/GenBank/DDBJ whole genome shotgun (WGS) entry which is preliminary data.</text>
</comment>
<dbReference type="SUPFAM" id="SSF56487">
    <property type="entry name" value="SRCR-like"/>
    <property type="match status" value="1"/>
</dbReference>
<accession>A0ABD2G346</accession>
<dbReference type="PANTHER" id="PTHR24410">
    <property type="entry name" value="HL07962P-RELATED"/>
    <property type="match status" value="1"/>
</dbReference>
<evidence type="ECO:0000256" key="1">
    <source>
        <dbReference type="ARBA" id="ARBA00022729"/>
    </source>
</evidence>
<dbReference type="PRINTS" id="PR00258">
    <property type="entry name" value="SPERACTRCPTR"/>
</dbReference>
<feature type="disulfide bond" evidence="3">
    <location>
        <begin position="62"/>
        <end position="126"/>
    </location>
</feature>
<dbReference type="PROSITE" id="PS50287">
    <property type="entry name" value="SRCR_2"/>
    <property type="match status" value="1"/>
</dbReference>
<dbReference type="CDD" id="cd18496">
    <property type="entry name" value="BACK_LGALS3BP"/>
    <property type="match status" value="1"/>
</dbReference>
<dbReference type="EMBL" id="JBIYXZ010002084">
    <property type="protein sequence ID" value="KAL3047673.1"/>
    <property type="molecule type" value="Genomic_DNA"/>
</dbReference>
<feature type="domain" description="SRCR" evidence="5">
    <location>
        <begin position="37"/>
        <end position="137"/>
    </location>
</feature>
<proteinExistence type="predicted"/>
<evidence type="ECO:0000259" key="5">
    <source>
        <dbReference type="PROSITE" id="PS50287"/>
    </source>
</evidence>